<keyword evidence="8" id="KW-0614">Plasmid</keyword>
<sequence>MLAFAALKGASWLVFSRFVGRFIDFFNVLILARLLSPTDFGLAALAMALVVVIDTVLEVPVTQALVRLPVLDKSHLDTGFTLGVLRSSAIAAIFLVGTWPYSLVNGNPLLVPVIAAMALGPVAKGFMSPAMVHFARALEFRPTFAIETISKLCAFAAAVATVAAGGGYWAIVVNFVTTAFVATIASYVVAPYRPAFSLKRLPDFAGFIGWFSSAQLVSALNWQFDRFLIGSAGNSAMLGRYAVASDIAVIPTQSIIGPALQPVMAAFSQISSNADRMRTAFLKASRFAMLISLPVCVGLSLTADLVTAILLGAQWSDAAPYLSLLALSVIPIPYFQTLYSASLALDRPSVIFRLNTIDLCFRVVLISIGFYLFAAHGASIARILVASVMAVFYIAEARRLFGLGPWQQLRNLWKVLASAAVMAIVVIWLRTGMPASDLPVVVQLIAVASAGAATYLVTLFGLGMRIALTAGRPDLVDR</sequence>
<keyword evidence="4 7" id="KW-0812">Transmembrane</keyword>
<feature type="transmembrane region" description="Helical" evidence="7">
    <location>
        <begin position="380"/>
        <end position="400"/>
    </location>
</feature>
<feature type="transmembrane region" description="Helical" evidence="7">
    <location>
        <begin position="80"/>
        <end position="103"/>
    </location>
</feature>
<evidence type="ECO:0000256" key="3">
    <source>
        <dbReference type="ARBA" id="ARBA00022475"/>
    </source>
</evidence>
<dbReference type="RefSeq" id="WP_041365796.1">
    <property type="nucleotide sequence ID" value="NZ_HG938354.1"/>
</dbReference>
<keyword evidence="9" id="KW-1185">Reference proteome</keyword>
<dbReference type="Pfam" id="PF13440">
    <property type="entry name" value="Polysacc_synt_3"/>
    <property type="match status" value="1"/>
</dbReference>
<evidence type="ECO:0000313" key="9">
    <source>
        <dbReference type="Proteomes" id="UP000028181"/>
    </source>
</evidence>
<dbReference type="eggNOG" id="COG2244">
    <property type="taxonomic scope" value="Bacteria"/>
</dbReference>
<keyword evidence="6 7" id="KW-0472">Membrane</keyword>
<dbReference type="EMBL" id="HG938354">
    <property type="protein sequence ID" value="CDN52053.1"/>
    <property type="molecule type" value="Genomic_DNA"/>
</dbReference>
<dbReference type="AlphaFoldDB" id="A0A068T0Y0"/>
<dbReference type="OrthoDB" id="7605542at2"/>
<protein>
    <submittedName>
        <fullName evidence="8">Colanic acid exporter</fullName>
    </submittedName>
</protein>
<feature type="transmembrane region" description="Helical" evidence="7">
    <location>
        <begin position="40"/>
        <end position="59"/>
    </location>
</feature>
<gene>
    <name evidence="8" type="ORF">RG540_PA13770</name>
</gene>
<evidence type="ECO:0000256" key="7">
    <source>
        <dbReference type="SAM" id="Phobius"/>
    </source>
</evidence>
<feature type="transmembrane region" description="Helical" evidence="7">
    <location>
        <begin position="351"/>
        <end position="374"/>
    </location>
</feature>
<feature type="transmembrane region" description="Helical" evidence="7">
    <location>
        <begin position="441"/>
        <end position="462"/>
    </location>
</feature>
<dbReference type="GeneID" id="24259968"/>
<feature type="transmembrane region" description="Helical" evidence="7">
    <location>
        <begin position="109"/>
        <end position="132"/>
    </location>
</feature>
<evidence type="ECO:0000313" key="8">
    <source>
        <dbReference type="EMBL" id="CDN52053.1"/>
    </source>
</evidence>
<comment type="similarity">
    <text evidence="2">Belongs to the polysaccharide synthase family.</text>
</comment>
<feature type="transmembrane region" description="Helical" evidence="7">
    <location>
        <begin position="12"/>
        <end position="34"/>
    </location>
</feature>
<name>A0A068T0Y0_NEOGA</name>
<evidence type="ECO:0000256" key="2">
    <source>
        <dbReference type="ARBA" id="ARBA00007430"/>
    </source>
</evidence>
<keyword evidence="3" id="KW-1003">Cell membrane</keyword>
<feature type="transmembrane region" description="Helical" evidence="7">
    <location>
        <begin position="318"/>
        <end position="339"/>
    </location>
</feature>
<dbReference type="HOGENOM" id="CLU_026911_3_0_5"/>
<feature type="transmembrane region" description="Helical" evidence="7">
    <location>
        <begin position="287"/>
        <end position="312"/>
    </location>
</feature>
<evidence type="ECO:0000256" key="5">
    <source>
        <dbReference type="ARBA" id="ARBA00022989"/>
    </source>
</evidence>
<evidence type="ECO:0000256" key="6">
    <source>
        <dbReference type="ARBA" id="ARBA00023136"/>
    </source>
</evidence>
<evidence type="ECO:0000256" key="1">
    <source>
        <dbReference type="ARBA" id="ARBA00004651"/>
    </source>
</evidence>
<reference evidence="9" key="1">
    <citation type="journal article" date="2014" name="BMC Genomics">
        <title>Genome sequencing of two Neorhizobium galegae strains reveals a noeT gene responsible for the unusual acetylation of the nodulation factors.</title>
        <authorList>
            <person name="Osterman J."/>
            <person name="Marsh J."/>
            <person name="Laine P.K."/>
            <person name="Zeng Z."/>
            <person name="Alatalo E."/>
            <person name="Sullivan J.T."/>
            <person name="Young J.P."/>
            <person name="Thomas-Oates J."/>
            <person name="Paulin L."/>
            <person name="Lindstrom K."/>
        </authorList>
    </citation>
    <scope>NUCLEOTIDE SEQUENCE [LARGE SCALE GENOMIC DNA]</scope>
    <source>
        <strain evidence="9">HAMBI 540</strain>
    </source>
</reference>
<organism evidence="8 9">
    <name type="scientific">Neorhizobium galegae bv. orientalis str. HAMBI 540</name>
    <dbReference type="NCBI Taxonomy" id="1028800"/>
    <lineage>
        <taxon>Bacteria</taxon>
        <taxon>Pseudomonadati</taxon>
        <taxon>Pseudomonadota</taxon>
        <taxon>Alphaproteobacteria</taxon>
        <taxon>Hyphomicrobiales</taxon>
        <taxon>Rhizobiaceae</taxon>
        <taxon>Rhizobium/Agrobacterium group</taxon>
        <taxon>Neorhizobium</taxon>
    </lineage>
</organism>
<dbReference type="Proteomes" id="UP000028181">
    <property type="component" value="Plasmid pHAMBI540a"/>
</dbReference>
<keyword evidence="5 7" id="KW-1133">Transmembrane helix</keyword>
<dbReference type="PANTHER" id="PTHR30250:SF10">
    <property type="entry name" value="LIPOPOLYSACCHARIDE BIOSYNTHESIS PROTEIN WZXC"/>
    <property type="match status" value="1"/>
</dbReference>
<comment type="subcellular location">
    <subcellularLocation>
        <location evidence="1">Cell membrane</location>
        <topology evidence="1">Multi-pass membrane protein</topology>
    </subcellularLocation>
</comment>
<feature type="transmembrane region" description="Helical" evidence="7">
    <location>
        <begin position="144"/>
        <end position="162"/>
    </location>
</feature>
<dbReference type="PATRIC" id="fig|1028800.3.peg.6024"/>
<dbReference type="GO" id="GO:0005886">
    <property type="term" value="C:plasma membrane"/>
    <property type="evidence" value="ECO:0007669"/>
    <property type="project" value="UniProtKB-SubCell"/>
</dbReference>
<dbReference type="InterPro" id="IPR050833">
    <property type="entry name" value="Poly_Biosynth_Transport"/>
</dbReference>
<feature type="transmembrane region" description="Helical" evidence="7">
    <location>
        <begin position="168"/>
        <end position="190"/>
    </location>
</feature>
<geneLocation type="plasmid" evidence="9">
    <name>II</name>
</geneLocation>
<feature type="transmembrane region" description="Helical" evidence="7">
    <location>
        <begin position="412"/>
        <end position="429"/>
    </location>
</feature>
<evidence type="ECO:0000256" key="4">
    <source>
        <dbReference type="ARBA" id="ARBA00022692"/>
    </source>
</evidence>
<dbReference type="KEGG" id="ngg:RG540_PA13770"/>
<proteinExistence type="inferred from homology"/>
<dbReference type="PANTHER" id="PTHR30250">
    <property type="entry name" value="PST FAMILY PREDICTED COLANIC ACID TRANSPORTER"/>
    <property type="match status" value="1"/>
</dbReference>
<accession>A0A068T0Y0</accession>